<dbReference type="Pfam" id="PF16189">
    <property type="entry name" value="Creatinase_N_2"/>
    <property type="match status" value="1"/>
</dbReference>
<proteinExistence type="inferred from homology"/>
<evidence type="ECO:0000313" key="9">
    <source>
        <dbReference type="Proteomes" id="UP001497392"/>
    </source>
</evidence>
<evidence type="ECO:0000259" key="6">
    <source>
        <dbReference type="Pfam" id="PF01321"/>
    </source>
</evidence>
<dbReference type="InterPro" id="IPR050422">
    <property type="entry name" value="X-Pro_aminopeptidase_P"/>
</dbReference>
<dbReference type="InterPro" id="IPR032416">
    <property type="entry name" value="Peptidase_M24_C"/>
</dbReference>
<dbReference type="Gene3D" id="3.90.230.10">
    <property type="entry name" value="Creatinase/methionine aminopeptidase superfamily"/>
    <property type="match status" value="1"/>
</dbReference>
<evidence type="ECO:0000256" key="3">
    <source>
        <dbReference type="ARBA" id="ARBA00022801"/>
    </source>
</evidence>
<evidence type="ECO:0000259" key="5">
    <source>
        <dbReference type="Pfam" id="PF00557"/>
    </source>
</evidence>
<protein>
    <submittedName>
        <fullName evidence="8">G4546 protein</fullName>
    </submittedName>
</protein>
<evidence type="ECO:0000256" key="1">
    <source>
        <dbReference type="ARBA" id="ARBA00008766"/>
    </source>
</evidence>
<feature type="domain" description="Peptidase M24 C-terminal" evidence="7">
    <location>
        <begin position="575"/>
        <end position="635"/>
    </location>
</feature>
<reference evidence="8 9" key="1">
    <citation type="submission" date="2024-06" db="EMBL/GenBank/DDBJ databases">
        <authorList>
            <person name="Kraege A."/>
            <person name="Thomma B."/>
        </authorList>
    </citation>
    <scope>NUCLEOTIDE SEQUENCE [LARGE SCALE GENOMIC DNA]</scope>
</reference>
<dbReference type="PANTHER" id="PTHR43763">
    <property type="entry name" value="XAA-PRO AMINOPEPTIDASE 1"/>
    <property type="match status" value="1"/>
</dbReference>
<evidence type="ECO:0000256" key="4">
    <source>
        <dbReference type="SAM" id="MobiDB-lite"/>
    </source>
</evidence>
<keyword evidence="2" id="KW-0479">Metal-binding</keyword>
<dbReference type="Pfam" id="PF00557">
    <property type="entry name" value="Peptidase_M24"/>
    <property type="match status" value="1"/>
</dbReference>
<dbReference type="Pfam" id="PF16188">
    <property type="entry name" value="Peptidase_M24_C"/>
    <property type="match status" value="1"/>
</dbReference>
<dbReference type="Gene3D" id="3.40.350.10">
    <property type="entry name" value="Creatinase/prolidase N-terminal domain"/>
    <property type="match status" value="2"/>
</dbReference>
<dbReference type="Pfam" id="PF01321">
    <property type="entry name" value="Creatinase_N"/>
    <property type="match status" value="1"/>
</dbReference>
<dbReference type="InterPro" id="IPR000587">
    <property type="entry name" value="Creatinase_N"/>
</dbReference>
<dbReference type="InterPro" id="IPR029149">
    <property type="entry name" value="Creatin/AminoP/Spt16_N"/>
</dbReference>
<dbReference type="SUPFAM" id="SSF55920">
    <property type="entry name" value="Creatinase/aminopeptidase"/>
    <property type="match status" value="1"/>
</dbReference>
<dbReference type="InterPro" id="IPR033740">
    <property type="entry name" value="Pept_M24B"/>
</dbReference>
<feature type="domain" description="Peptidase M24" evidence="5">
    <location>
        <begin position="348"/>
        <end position="564"/>
    </location>
</feature>
<comment type="similarity">
    <text evidence="1">Belongs to the peptidase M24B family.</text>
</comment>
<feature type="region of interest" description="Disordered" evidence="4">
    <location>
        <begin position="1"/>
        <end position="27"/>
    </location>
</feature>
<sequence length="646" mass="70403">MPKKAAKESNGASAPVEAQDDRVASLRKEMAKHDVQAYIVPSEDPHMSEYAPSTMERRHFISRFTGSAGTAVVTSDSAALWTDGRYFLQAGEQLGPDWTLMKAGTEGCLEIPQWLAGNVPEPGRVGIDPYLHTVKDARALKKELEEAGKELVPILEGNLVDTVWGSAQPQAPATKLRTHKLEFAGASVADKVQDMRSKLKENGADALLVTALDEVAWFLNLRGTDVSYNPVFLSYVLLTADEATLYVDGQKVTEEVAAHLKEGGIAVKPYDAMLDDVRKAASSGMKLWTDPTKVSYAIAQAAEEAAAPQKPSKKRGRSEGEPPKGLFLEKPSPLSFAKAVKNEAELAGMREAHLRDSVALAETLHHLEQEASAGRTLTEVEVDTFLTGRRAAQAGFIEPSFPTIAGSGPHGAIIHYRAEPETCGTISASQLLLVDSGGQYDCGTTDVTRTFHLGEPTKHQRVCFTRVLQGHIALDQAVFPTGTPGLALDTLARAPLWSMGLNYRHGTGHGVGAALNVHEGPQSISHRYQNTTPLKAGMVVSNEPGYYEDGQFGIRIENLLIIKEAETPFRFGDAPYLSFERLTMCPLQRKMIDLEVLSKSEVEWVNNYHKEVWEKASPRMSGELLEWLRENTAPLEVPTSQVAAMA</sequence>
<keyword evidence="9" id="KW-1185">Reference proteome</keyword>
<dbReference type="SUPFAM" id="SSF53092">
    <property type="entry name" value="Creatinase/prolidase N-terminal domain"/>
    <property type="match status" value="2"/>
</dbReference>
<name>A0ABP1FTM0_9CHLO</name>
<accession>A0ABP1FTM0</accession>
<comment type="caution">
    <text evidence="8">The sequence shown here is derived from an EMBL/GenBank/DDBJ whole genome shotgun (WGS) entry which is preliminary data.</text>
</comment>
<dbReference type="EMBL" id="CAXHTA020000006">
    <property type="protein sequence ID" value="CAL5222214.1"/>
    <property type="molecule type" value="Genomic_DNA"/>
</dbReference>
<dbReference type="InterPro" id="IPR000994">
    <property type="entry name" value="Pept_M24"/>
</dbReference>
<gene>
    <name evidence="8" type="primary">g4546</name>
    <name evidence="8" type="ORF">VP750_LOCUS3873</name>
</gene>
<evidence type="ECO:0000256" key="2">
    <source>
        <dbReference type="ARBA" id="ARBA00022723"/>
    </source>
</evidence>
<dbReference type="CDD" id="cd01085">
    <property type="entry name" value="APP"/>
    <property type="match status" value="1"/>
</dbReference>
<feature type="region of interest" description="Disordered" evidence="4">
    <location>
        <begin position="303"/>
        <end position="330"/>
    </location>
</feature>
<dbReference type="PANTHER" id="PTHR43763:SF6">
    <property type="entry name" value="XAA-PRO AMINOPEPTIDASE 1"/>
    <property type="match status" value="1"/>
</dbReference>
<evidence type="ECO:0000259" key="7">
    <source>
        <dbReference type="Pfam" id="PF16188"/>
    </source>
</evidence>
<evidence type="ECO:0000313" key="8">
    <source>
        <dbReference type="EMBL" id="CAL5222214.1"/>
    </source>
</evidence>
<organism evidence="8 9">
    <name type="scientific">Coccomyxa viridis</name>
    <dbReference type="NCBI Taxonomy" id="1274662"/>
    <lineage>
        <taxon>Eukaryota</taxon>
        <taxon>Viridiplantae</taxon>
        <taxon>Chlorophyta</taxon>
        <taxon>core chlorophytes</taxon>
        <taxon>Trebouxiophyceae</taxon>
        <taxon>Trebouxiophyceae incertae sedis</taxon>
        <taxon>Coccomyxaceae</taxon>
        <taxon>Coccomyxa</taxon>
    </lineage>
</organism>
<keyword evidence="3" id="KW-0378">Hydrolase</keyword>
<dbReference type="Proteomes" id="UP001497392">
    <property type="component" value="Unassembled WGS sequence"/>
</dbReference>
<dbReference type="InterPro" id="IPR036005">
    <property type="entry name" value="Creatinase/aminopeptidase-like"/>
</dbReference>
<feature type="domain" description="Creatinase N-terminal" evidence="6">
    <location>
        <begin position="22"/>
        <end position="154"/>
    </location>
</feature>